<accession>A0AA47MCY1</accession>
<dbReference type="EMBL" id="JAOPHQ010004840">
    <property type="protein sequence ID" value="KAK0137968.1"/>
    <property type="molecule type" value="Genomic_DNA"/>
</dbReference>
<name>A0AA47MCY1_MERPO</name>
<organism evidence="2 3">
    <name type="scientific">Merluccius polli</name>
    <name type="common">Benguela hake</name>
    <name type="synonym">Merluccius cadenati</name>
    <dbReference type="NCBI Taxonomy" id="89951"/>
    <lineage>
        <taxon>Eukaryota</taxon>
        <taxon>Metazoa</taxon>
        <taxon>Chordata</taxon>
        <taxon>Craniata</taxon>
        <taxon>Vertebrata</taxon>
        <taxon>Euteleostomi</taxon>
        <taxon>Actinopterygii</taxon>
        <taxon>Neopterygii</taxon>
        <taxon>Teleostei</taxon>
        <taxon>Neoteleostei</taxon>
        <taxon>Acanthomorphata</taxon>
        <taxon>Zeiogadaria</taxon>
        <taxon>Gadariae</taxon>
        <taxon>Gadiformes</taxon>
        <taxon>Gadoidei</taxon>
        <taxon>Merlucciidae</taxon>
        <taxon>Merluccius</taxon>
    </lineage>
</organism>
<dbReference type="PANTHER" id="PTHR23095:SF53">
    <property type="entry name" value="ZINC FINGER CCHC DOMAIN-CONTAINING PROTEIN 12-LIKE"/>
    <property type="match status" value="1"/>
</dbReference>
<comment type="caution">
    <text evidence="2">The sequence shown here is derived from an EMBL/GenBank/DDBJ whole genome shotgun (WGS) entry which is preliminary data.</text>
</comment>
<dbReference type="InterPro" id="IPR048270">
    <property type="entry name" value="PNMA_C"/>
</dbReference>
<dbReference type="PANTHER" id="PTHR23095">
    <property type="entry name" value="PARANEOPLASTIC ANTIGEN"/>
    <property type="match status" value="1"/>
</dbReference>
<evidence type="ECO:0000259" key="1">
    <source>
        <dbReference type="Pfam" id="PF14893"/>
    </source>
</evidence>
<dbReference type="InterPro" id="IPR026523">
    <property type="entry name" value="PNMA"/>
</dbReference>
<keyword evidence="3" id="KW-1185">Reference proteome</keyword>
<reference evidence="2" key="1">
    <citation type="journal article" date="2023" name="Front. Mar. Sci.">
        <title>A new Merluccius polli reference genome to investigate the effects of global change in West African waters.</title>
        <authorList>
            <person name="Mateo J.L."/>
            <person name="Blanco-Fernandez C."/>
            <person name="Garcia-Vazquez E."/>
            <person name="Machado-Schiaffino G."/>
        </authorList>
    </citation>
    <scope>NUCLEOTIDE SEQUENCE</scope>
    <source>
        <strain evidence="2">C29</strain>
        <tissue evidence="2">Fin</tissue>
    </source>
</reference>
<gene>
    <name evidence="2" type="primary">Pnma1_3</name>
    <name evidence="2" type="ORF">N1851_025843</name>
</gene>
<proteinExistence type="predicted"/>
<protein>
    <submittedName>
        <fullName evidence="2">Paraneoplastic antigen Ma1</fullName>
    </submittedName>
</protein>
<dbReference type="Pfam" id="PF14893">
    <property type="entry name" value="PNMA"/>
    <property type="match status" value="1"/>
</dbReference>
<evidence type="ECO:0000313" key="3">
    <source>
        <dbReference type="Proteomes" id="UP001174136"/>
    </source>
</evidence>
<feature type="domain" description="Paraneoplastic antigen Ma-like C-terminal" evidence="1">
    <location>
        <begin position="122"/>
        <end position="278"/>
    </location>
</feature>
<dbReference type="AlphaFoldDB" id="A0AA47MCY1"/>
<dbReference type="Proteomes" id="UP001174136">
    <property type="component" value="Unassembled WGS sequence"/>
</dbReference>
<evidence type="ECO:0000313" key="2">
    <source>
        <dbReference type="EMBL" id="KAK0137968.1"/>
    </source>
</evidence>
<sequence>MDFGDILCKELARISESISSETPVETSETPVEIEPPLTQSDIQATAPSFVSVPTEVSQTFYRPQTGTEVRDLLSPVRERTSPFHLPSDQLSTPEVQRVVVEHIVKSSEISSHLHSPCKLKQFSGRLPQPTFEVDYDTWRNSVEFCLNDPSVPNSQVVRKIVESLSPPAANIIKSLGPQASPKEYLTLLDSAYATVEDGDELFARFLNNNQNAGEKAPDYLQRLHTALNYVVAKGGISAPDADKQLLKQFCRGCWNSLLITSLQLEQLKSKPPSFAELLLLLRKEEDKQANKASRMKEHLGFTKPKAMSNVQAAHILHRGY</sequence>